<evidence type="ECO:0000256" key="1">
    <source>
        <dbReference type="PROSITE-ProRule" id="PRU00110"/>
    </source>
</evidence>
<keyword evidence="1" id="KW-0597">Phosphoprotein</keyword>
<dbReference type="AlphaFoldDB" id="A0A099I212"/>
<comment type="caution">
    <text evidence="3">The sequence shown here is derived from an EMBL/GenBank/DDBJ whole genome shotgun (WGS) entry which is preliminary data.</text>
</comment>
<gene>
    <name evidence="3" type="ORF">CIAN88_17450</name>
</gene>
<dbReference type="SUPFAM" id="SSF47226">
    <property type="entry name" value="Histidine-containing phosphotransfer domain, HPT domain"/>
    <property type="match status" value="1"/>
</dbReference>
<organism evidence="3 4">
    <name type="scientific">Clostridium innocuum</name>
    <dbReference type="NCBI Taxonomy" id="1522"/>
    <lineage>
        <taxon>Bacteria</taxon>
        <taxon>Bacillati</taxon>
        <taxon>Bacillota</taxon>
        <taxon>Clostridia</taxon>
        <taxon>Eubacteriales</taxon>
        <taxon>Clostridiaceae</taxon>
        <taxon>Clostridium</taxon>
    </lineage>
</organism>
<feature type="modified residue" description="Phosphohistidine" evidence="1">
    <location>
        <position position="62"/>
    </location>
</feature>
<sequence length="128" mass="14478">MADIKEVFQKYGADYETTMSRFMCNEQLYLTILAMLPRDENLHKLDRALQSHDFPTAFDAAHTLKGMAGNLGLTPLYQTICAIAEPLRNGGLDEDYTALFHSVKEEFERAIHLVELLKEISESNHSSA</sequence>
<reference evidence="3 4" key="1">
    <citation type="submission" date="2014-08" db="EMBL/GenBank/DDBJ databases">
        <title>Clostridium innocuum, an unnegligible vancomycin-resistant pathogen causing extra-intestinal infections.</title>
        <authorList>
            <person name="Feng Y."/>
            <person name="Chiu C.-H."/>
        </authorList>
    </citation>
    <scope>NUCLEOTIDE SEQUENCE [LARGE SCALE GENOMIC DNA]</scope>
    <source>
        <strain evidence="3 4">AN88</strain>
    </source>
</reference>
<accession>A0A099I212</accession>
<dbReference type="Pfam" id="PF01627">
    <property type="entry name" value="Hpt"/>
    <property type="match status" value="1"/>
</dbReference>
<keyword evidence="3" id="KW-0808">Transferase</keyword>
<dbReference type="Gene3D" id="1.20.120.160">
    <property type="entry name" value="HPT domain"/>
    <property type="match status" value="1"/>
</dbReference>
<dbReference type="InterPro" id="IPR036641">
    <property type="entry name" value="HPT_dom_sf"/>
</dbReference>
<name>A0A099I212_CLOIN</name>
<dbReference type="GO" id="GO:0016301">
    <property type="term" value="F:kinase activity"/>
    <property type="evidence" value="ECO:0007669"/>
    <property type="project" value="UniProtKB-KW"/>
</dbReference>
<keyword evidence="3" id="KW-0418">Kinase</keyword>
<evidence type="ECO:0000313" key="4">
    <source>
        <dbReference type="Proteomes" id="UP000030008"/>
    </source>
</evidence>
<dbReference type="EMBL" id="JQIF01000090">
    <property type="protein sequence ID" value="KGJ51984.1"/>
    <property type="molecule type" value="Genomic_DNA"/>
</dbReference>
<dbReference type="Proteomes" id="UP000030008">
    <property type="component" value="Unassembled WGS sequence"/>
</dbReference>
<evidence type="ECO:0000259" key="2">
    <source>
        <dbReference type="PROSITE" id="PS50894"/>
    </source>
</evidence>
<protein>
    <submittedName>
        <fullName evidence="3">Histidine kinase</fullName>
    </submittedName>
</protein>
<evidence type="ECO:0000313" key="3">
    <source>
        <dbReference type="EMBL" id="KGJ51984.1"/>
    </source>
</evidence>
<dbReference type="GO" id="GO:0000160">
    <property type="term" value="P:phosphorelay signal transduction system"/>
    <property type="evidence" value="ECO:0007669"/>
    <property type="project" value="InterPro"/>
</dbReference>
<proteinExistence type="predicted"/>
<dbReference type="InterPro" id="IPR008207">
    <property type="entry name" value="Sig_transdc_His_kin_Hpt_dom"/>
</dbReference>
<feature type="domain" description="HPt" evidence="2">
    <location>
        <begin position="23"/>
        <end position="120"/>
    </location>
</feature>
<dbReference type="RefSeq" id="WP_044907035.1">
    <property type="nucleotide sequence ID" value="NZ_JQIF01000090.1"/>
</dbReference>
<dbReference type="PROSITE" id="PS50894">
    <property type="entry name" value="HPT"/>
    <property type="match status" value="1"/>
</dbReference>